<feature type="active site" description="Nucleophile" evidence="3">
    <location>
        <position position="46"/>
    </location>
</feature>
<dbReference type="CDD" id="cd07199">
    <property type="entry name" value="Pat17_PNPLA8_PNPLA9_like"/>
    <property type="match status" value="1"/>
</dbReference>
<proteinExistence type="inferred from homology"/>
<comment type="similarity">
    <text evidence="1">Belongs to the patatin family.</text>
</comment>
<feature type="short sequence motif" description="GXGXXG" evidence="3">
    <location>
        <begin position="12"/>
        <end position="17"/>
    </location>
</feature>
<dbReference type="EMBL" id="JAGKSB010000009">
    <property type="protein sequence ID" value="MBP3943717.1"/>
    <property type="molecule type" value="Genomic_DNA"/>
</dbReference>
<dbReference type="AlphaFoldDB" id="A0A8T4HEE7"/>
<dbReference type="PROSITE" id="PS51635">
    <property type="entry name" value="PNPLA"/>
    <property type="match status" value="1"/>
</dbReference>
<organism evidence="5 6">
    <name type="scientific">Rhinopithecimicrobium faecis</name>
    <dbReference type="NCBI Taxonomy" id="2820698"/>
    <lineage>
        <taxon>Bacteria</taxon>
        <taxon>Pseudomonadati</taxon>
        <taxon>Bacteroidota</taxon>
        <taxon>Sphingobacteriia</taxon>
        <taxon>Sphingobacteriales</taxon>
        <taxon>Sphingobacteriaceae</taxon>
        <taxon>Rhinopithecimicrobium</taxon>
    </lineage>
</organism>
<evidence type="ECO:0000313" key="5">
    <source>
        <dbReference type="EMBL" id="MBP3943717.1"/>
    </source>
</evidence>
<keyword evidence="6" id="KW-1185">Reference proteome</keyword>
<feature type="short sequence motif" description="GXSXG" evidence="3">
    <location>
        <begin position="44"/>
        <end position="48"/>
    </location>
</feature>
<keyword evidence="3" id="KW-0442">Lipid degradation</keyword>
<feature type="short sequence motif" description="DGA/G" evidence="3">
    <location>
        <begin position="192"/>
        <end position="194"/>
    </location>
</feature>
<evidence type="ECO:0000256" key="3">
    <source>
        <dbReference type="PROSITE-ProRule" id="PRU01161"/>
    </source>
</evidence>
<keyword evidence="3" id="KW-0378">Hydrolase</keyword>
<feature type="active site" description="Proton acceptor" evidence="3">
    <location>
        <position position="192"/>
    </location>
</feature>
<dbReference type="InterPro" id="IPR016035">
    <property type="entry name" value="Acyl_Trfase/lysoPLipase"/>
</dbReference>
<dbReference type="GO" id="GO:0004620">
    <property type="term" value="F:phospholipase activity"/>
    <property type="evidence" value="ECO:0007669"/>
    <property type="project" value="TreeGrafter"/>
</dbReference>
<dbReference type="InterPro" id="IPR002641">
    <property type="entry name" value="PNPLA_dom"/>
</dbReference>
<dbReference type="Pfam" id="PF01734">
    <property type="entry name" value="Patatin"/>
    <property type="match status" value="1"/>
</dbReference>
<dbReference type="PANTHER" id="PTHR32176">
    <property type="entry name" value="XYLOSE ISOMERASE"/>
    <property type="match status" value="1"/>
</dbReference>
<feature type="domain" description="PNPLA" evidence="4">
    <location>
        <begin position="8"/>
        <end position="205"/>
    </location>
</feature>
<gene>
    <name evidence="5" type="ORF">J5U18_09100</name>
</gene>
<dbReference type="Proteomes" id="UP000679691">
    <property type="component" value="Unassembled WGS sequence"/>
</dbReference>
<protein>
    <submittedName>
        <fullName evidence="5">Patatin-like phospholipase family protein</fullName>
    </submittedName>
</protein>
<dbReference type="SUPFAM" id="SSF52151">
    <property type="entry name" value="FabD/lysophospholipase-like"/>
    <property type="match status" value="1"/>
</dbReference>
<dbReference type="Gene3D" id="3.40.1090.10">
    <property type="entry name" value="Cytosolic phospholipase A2 catalytic domain"/>
    <property type="match status" value="1"/>
</dbReference>
<evidence type="ECO:0000313" key="6">
    <source>
        <dbReference type="Proteomes" id="UP000679691"/>
    </source>
</evidence>
<evidence type="ECO:0000256" key="2">
    <source>
        <dbReference type="ARBA" id="ARBA00023098"/>
    </source>
</evidence>
<dbReference type="PANTHER" id="PTHR32176:SF92">
    <property type="entry name" value="XYLOSE ISOMERASE"/>
    <property type="match status" value="1"/>
</dbReference>
<comment type="caution">
    <text evidence="5">The sequence shown here is derived from an EMBL/GenBank/DDBJ whole genome shotgun (WGS) entry which is preliminary data.</text>
</comment>
<sequence>MREKFRILSIDGGGLKGLIPLQVIKEIERITAQPIHKSFDLIAGSSTGGLLTCALLLAENGVEVGQRKYSLTDIEDIFLHKGKDIFPNYGLLRKLYSSARNLIRPQYNAEKYQAILEDFLQEHRISSCLKPLFISSYDLQSKRPLLFTTREASRLAELNARLVDVCRATSAAPTYFPSYSFTYNSAQVICVDGGLILNNPALAALIEVLGNNTYKYYNKLETEISLADIAVLSLGTGLTVSSYNANASKNWGQLQWIRKILGIVIGAPSLLVENQLETIYNSLGLRNNYLRINVEIDKKYAKMDDSSPETLSYYIHESQSKITHNHTLQQRLRIFLRENGIKNL</sequence>
<name>A0A8T4HEE7_9SPHI</name>
<keyword evidence="2 3" id="KW-0443">Lipid metabolism</keyword>
<dbReference type="GO" id="GO:0047372">
    <property type="term" value="F:monoacylglycerol lipase activity"/>
    <property type="evidence" value="ECO:0007669"/>
    <property type="project" value="TreeGrafter"/>
</dbReference>
<evidence type="ECO:0000256" key="1">
    <source>
        <dbReference type="ARBA" id="ARBA00010240"/>
    </source>
</evidence>
<accession>A0A8T4HEE7</accession>
<dbReference type="RefSeq" id="WP_353547219.1">
    <property type="nucleotide sequence ID" value="NZ_JAGKSB010000009.1"/>
</dbReference>
<reference evidence="5" key="1">
    <citation type="submission" date="2021-03" db="EMBL/GenBank/DDBJ databases">
        <authorList>
            <person name="Lu T."/>
            <person name="Wang Q."/>
            <person name="Han X."/>
        </authorList>
    </citation>
    <scope>NUCLEOTIDE SEQUENCE</scope>
    <source>
        <strain evidence="5">WQ 2009</strain>
    </source>
</reference>
<evidence type="ECO:0000259" key="4">
    <source>
        <dbReference type="PROSITE" id="PS51635"/>
    </source>
</evidence>
<dbReference type="GO" id="GO:0016042">
    <property type="term" value="P:lipid catabolic process"/>
    <property type="evidence" value="ECO:0007669"/>
    <property type="project" value="UniProtKB-UniRule"/>
</dbReference>